<evidence type="ECO:0000256" key="5">
    <source>
        <dbReference type="SAM" id="Phobius"/>
    </source>
</evidence>
<dbReference type="SUPFAM" id="SSF103481">
    <property type="entry name" value="Multidrug resistance efflux transporter EmrE"/>
    <property type="match status" value="2"/>
</dbReference>
<evidence type="ECO:0000313" key="8">
    <source>
        <dbReference type="Proteomes" id="UP000245168"/>
    </source>
</evidence>
<feature type="transmembrane region" description="Helical" evidence="5">
    <location>
        <begin position="210"/>
        <end position="236"/>
    </location>
</feature>
<dbReference type="AlphaFoldDB" id="A0A2U2BUP1"/>
<dbReference type="OrthoDB" id="7165334at2"/>
<feature type="transmembrane region" description="Helical" evidence="5">
    <location>
        <begin position="243"/>
        <end position="263"/>
    </location>
</feature>
<evidence type="ECO:0000256" key="1">
    <source>
        <dbReference type="ARBA" id="ARBA00004141"/>
    </source>
</evidence>
<dbReference type="PANTHER" id="PTHR32322:SF9">
    <property type="entry name" value="AMINO-ACID METABOLITE EFFLUX PUMP-RELATED"/>
    <property type="match status" value="1"/>
</dbReference>
<evidence type="ECO:0000259" key="6">
    <source>
        <dbReference type="Pfam" id="PF00892"/>
    </source>
</evidence>
<keyword evidence="4 5" id="KW-0472">Membrane</keyword>
<evidence type="ECO:0000256" key="2">
    <source>
        <dbReference type="ARBA" id="ARBA00022692"/>
    </source>
</evidence>
<dbReference type="Proteomes" id="UP000245168">
    <property type="component" value="Unassembled WGS sequence"/>
</dbReference>
<feature type="domain" description="EamA" evidence="6">
    <location>
        <begin position="150"/>
        <end position="285"/>
    </location>
</feature>
<dbReference type="InterPro" id="IPR050638">
    <property type="entry name" value="AA-Vitamin_Transporters"/>
</dbReference>
<protein>
    <submittedName>
        <fullName evidence="7">EamA family transporter</fullName>
    </submittedName>
</protein>
<feature type="transmembrane region" description="Helical" evidence="5">
    <location>
        <begin position="69"/>
        <end position="90"/>
    </location>
</feature>
<keyword evidence="3 5" id="KW-1133">Transmembrane helix</keyword>
<feature type="transmembrane region" description="Helical" evidence="5">
    <location>
        <begin position="269"/>
        <end position="287"/>
    </location>
</feature>
<dbReference type="EMBL" id="QEXV01000003">
    <property type="protein sequence ID" value="PWE17728.1"/>
    <property type="molecule type" value="Genomic_DNA"/>
</dbReference>
<accession>A0A2U2BUP1</accession>
<proteinExistence type="predicted"/>
<feature type="transmembrane region" description="Helical" evidence="5">
    <location>
        <begin position="123"/>
        <end position="140"/>
    </location>
</feature>
<name>A0A2U2BUP1_9PROT</name>
<dbReference type="Pfam" id="PF00892">
    <property type="entry name" value="EamA"/>
    <property type="match status" value="2"/>
</dbReference>
<sequence>MSPRHFLLLFAVCFVWGVNFVVAKWSVSGTPAIVPGFDGAPPLFFAFLRFALLYAVLAPWLLPVPKKPGPVVGAALAMGAIQFALLFLGLRYATPSAIAIVVQLAVPFTTILSIVFLKEQVRWVRWTGMLMAFAGAGLVVAKPAEISFTIGLLAGVGAAFAAAAGSIFVKRVEIMPIPLQAWIGLISWPPLLIASLVFERDQLSSIAAGGWWFVLALLFTVVLVNVFGHGSFYWLLRRYDASMIAPMTLMGPLIGVIAGVVLLGDPVTWQLVLGGVLALSGVGVVAARRSKARATETVIQRPR</sequence>
<feature type="transmembrane region" description="Helical" evidence="5">
    <location>
        <begin position="146"/>
        <end position="169"/>
    </location>
</feature>
<dbReference type="GO" id="GO:0016020">
    <property type="term" value="C:membrane"/>
    <property type="evidence" value="ECO:0007669"/>
    <property type="project" value="UniProtKB-SubCell"/>
</dbReference>
<keyword evidence="2 5" id="KW-0812">Transmembrane</keyword>
<dbReference type="RefSeq" id="WP_109252959.1">
    <property type="nucleotide sequence ID" value="NZ_QEXV01000003.1"/>
</dbReference>
<feature type="transmembrane region" description="Helical" evidence="5">
    <location>
        <begin position="181"/>
        <end position="198"/>
    </location>
</feature>
<keyword evidence="8" id="KW-1185">Reference proteome</keyword>
<comment type="subcellular location">
    <subcellularLocation>
        <location evidence="1">Membrane</location>
        <topology evidence="1">Multi-pass membrane protein</topology>
    </subcellularLocation>
</comment>
<feature type="transmembrane region" description="Helical" evidence="5">
    <location>
        <begin position="96"/>
        <end position="116"/>
    </location>
</feature>
<dbReference type="InterPro" id="IPR037185">
    <property type="entry name" value="EmrE-like"/>
</dbReference>
<gene>
    <name evidence="7" type="ORF">DDZ18_08725</name>
</gene>
<evidence type="ECO:0000256" key="4">
    <source>
        <dbReference type="ARBA" id="ARBA00023136"/>
    </source>
</evidence>
<reference evidence="8" key="1">
    <citation type="submission" date="2018-05" db="EMBL/GenBank/DDBJ databases">
        <authorList>
            <person name="Liu B.-T."/>
        </authorList>
    </citation>
    <scope>NUCLEOTIDE SEQUENCE [LARGE SCALE GENOMIC DNA]</scope>
    <source>
        <strain evidence="8">WD6-1</strain>
    </source>
</reference>
<dbReference type="InterPro" id="IPR000620">
    <property type="entry name" value="EamA_dom"/>
</dbReference>
<organism evidence="7 8">
    <name type="scientific">Marinicauda salina</name>
    <dbReference type="NCBI Taxonomy" id="2135793"/>
    <lineage>
        <taxon>Bacteria</taxon>
        <taxon>Pseudomonadati</taxon>
        <taxon>Pseudomonadota</taxon>
        <taxon>Alphaproteobacteria</taxon>
        <taxon>Maricaulales</taxon>
        <taxon>Maricaulaceae</taxon>
        <taxon>Marinicauda</taxon>
    </lineage>
</organism>
<evidence type="ECO:0000256" key="3">
    <source>
        <dbReference type="ARBA" id="ARBA00022989"/>
    </source>
</evidence>
<comment type="caution">
    <text evidence="7">The sequence shown here is derived from an EMBL/GenBank/DDBJ whole genome shotgun (WGS) entry which is preliminary data.</text>
</comment>
<evidence type="ECO:0000313" key="7">
    <source>
        <dbReference type="EMBL" id="PWE17728.1"/>
    </source>
</evidence>
<dbReference type="PANTHER" id="PTHR32322">
    <property type="entry name" value="INNER MEMBRANE TRANSPORTER"/>
    <property type="match status" value="1"/>
</dbReference>
<feature type="transmembrane region" description="Helical" evidence="5">
    <location>
        <begin position="39"/>
        <end position="62"/>
    </location>
</feature>
<feature type="domain" description="EamA" evidence="6">
    <location>
        <begin position="7"/>
        <end position="140"/>
    </location>
</feature>